<name>A0A4R0YWK1_9GAMM</name>
<dbReference type="EMBL" id="SJTG01000001">
    <property type="protein sequence ID" value="TCI12931.1"/>
    <property type="molecule type" value="Genomic_DNA"/>
</dbReference>
<dbReference type="Proteomes" id="UP000291822">
    <property type="component" value="Unassembled WGS sequence"/>
</dbReference>
<organism evidence="3 4">
    <name type="scientific">Dyella soli</name>
    <dbReference type="NCBI Taxonomy" id="522319"/>
    <lineage>
        <taxon>Bacteria</taxon>
        <taxon>Pseudomonadati</taxon>
        <taxon>Pseudomonadota</taxon>
        <taxon>Gammaproteobacteria</taxon>
        <taxon>Lysobacterales</taxon>
        <taxon>Rhodanobacteraceae</taxon>
        <taxon>Dyella</taxon>
    </lineage>
</organism>
<protein>
    <submittedName>
        <fullName evidence="3">DUF2059 domain-containing protein</fullName>
    </submittedName>
</protein>
<evidence type="ECO:0000256" key="1">
    <source>
        <dbReference type="SAM" id="SignalP"/>
    </source>
</evidence>
<dbReference type="RefSeq" id="WP_131150288.1">
    <property type="nucleotide sequence ID" value="NZ_SJTG01000001.1"/>
</dbReference>
<keyword evidence="4" id="KW-1185">Reference proteome</keyword>
<dbReference type="Pfam" id="PF09832">
    <property type="entry name" value="DUF2059"/>
    <property type="match status" value="1"/>
</dbReference>
<proteinExistence type="predicted"/>
<feature type="domain" description="DUF2059" evidence="2">
    <location>
        <begin position="96"/>
        <end position="154"/>
    </location>
</feature>
<evidence type="ECO:0000259" key="2">
    <source>
        <dbReference type="Pfam" id="PF09832"/>
    </source>
</evidence>
<accession>A0A4R0YWK1</accession>
<feature type="signal peptide" evidence="1">
    <location>
        <begin position="1"/>
        <end position="20"/>
    </location>
</feature>
<evidence type="ECO:0000313" key="4">
    <source>
        <dbReference type="Proteomes" id="UP000291822"/>
    </source>
</evidence>
<dbReference type="InterPro" id="IPR018637">
    <property type="entry name" value="DUF2059"/>
</dbReference>
<keyword evidence="1" id="KW-0732">Signal</keyword>
<comment type="caution">
    <text evidence="3">The sequence shown here is derived from an EMBL/GenBank/DDBJ whole genome shotgun (WGS) entry which is preliminary data.</text>
</comment>
<gene>
    <name evidence="3" type="ORF">EZM97_06340</name>
</gene>
<feature type="chain" id="PRO_5020691730" evidence="1">
    <location>
        <begin position="21"/>
        <end position="179"/>
    </location>
</feature>
<dbReference type="AlphaFoldDB" id="A0A4R0YWK1"/>
<evidence type="ECO:0000313" key="3">
    <source>
        <dbReference type="EMBL" id="TCI12931.1"/>
    </source>
</evidence>
<sequence length="179" mass="19898">MKVRFALVMSLALIALPAWSADAPPSDASIHKLMEVTQAQKMSENIMAQMREVMLRSAKQALGNGNGDLDPKEQEIVTRSVTQLTDLLTKQVAWKELEPSLTDIYKKTFTQKEVDDLTAFYLTPSGKAVIEKMPLVVQQSMAMGESKVKGIVPQLQQINENMVKELTAYRKSKDASKQG</sequence>
<reference evidence="3 4" key="1">
    <citation type="submission" date="2019-02" db="EMBL/GenBank/DDBJ databases">
        <title>Dyella amyloliquefaciens sp. nov., isolated from forest soil.</title>
        <authorList>
            <person name="Gao Z.-H."/>
            <person name="Qiu L.-H."/>
        </authorList>
    </citation>
    <scope>NUCLEOTIDE SEQUENCE [LARGE SCALE GENOMIC DNA]</scope>
    <source>
        <strain evidence="3 4">KACC 12747</strain>
    </source>
</reference>